<comment type="function">
    <text evidence="8">Provides the (R)-glutamate required for cell wall biosynthesis.</text>
</comment>
<evidence type="ECO:0000313" key="10">
    <source>
        <dbReference type="Proteomes" id="UP000487649"/>
    </source>
</evidence>
<evidence type="ECO:0000256" key="4">
    <source>
        <dbReference type="ARBA" id="ARBA00022984"/>
    </source>
</evidence>
<keyword evidence="6 8" id="KW-0961">Cell wall biogenesis/degradation</keyword>
<feature type="binding site" evidence="8">
    <location>
        <begin position="7"/>
        <end position="8"/>
    </location>
    <ligand>
        <name>substrate</name>
    </ligand>
</feature>
<keyword evidence="3 8" id="KW-0133">Cell shape</keyword>
<dbReference type="GO" id="GO:0009252">
    <property type="term" value="P:peptidoglycan biosynthetic process"/>
    <property type="evidence" value="ECO:0007669"/>
    <property type="project" value="UniProtKB-UniRule"/>
</dbReference>
<dbReference type="GO" id="GO:0071555">
    <property type="term" value="P:cell wall organization"/>
    <property type="evidence" value="ECO:0007669"/>
    <property type="project" value="UniProtKB-KW"/>
</dbReference>
<keyword evidence="4 8" id="KW-0573">Peptidoglycan synthesis</keyword>
<dbReference type="RefSeq" id="WP_006785552.1">
    <property type="nucleotide sequence ID" value="NZ_JADMNR010000001.1"/>
</dbReference>
<organism evidence="9 10">
    <name type="scientific">Turicibacter sanguinis</name>
    <dbReference type="NCBI Taxonomy" id="154288"/>
    <lineage>
        <taxon>Bacteria</taxon>
        <taxon>Bacillati</taxon>
        <taxon>Bacillota</taxon>
        <taxon>Erysipelotrichia</taxon>
        <taxon>Erysipelotrichales</taxon>
        <taxon>Turicibacteraceae</taxon>
        <taxon>Turicibacter</taxon>
    </lineage>
</organism>
<proteinExistence type="inferred from homology"/>
<comment type="caution">
    <text evidence="9">The sequence shown here is derived from an EMBL/GenBank/DDBJ whole genome shotgun (WGS) entry which is preliminary data.</text>
</comment>
<dbReference type="InterPro" id="IPR001920">
    <property type="entry name" value="Asp/Glu_race"/>
</dbReference>
<gene>
    <name evidence="8 9" type="primary">murI</name>
    <name evidence="9" type="ORF">GMA92_07140</name>
</gene>
<feature type="active site" description="Proton donor/acceptor" evidence="8">
    <location>
        <position position="182"/>
    </location>
</feature>
<feature type="binding site" evidence="8">
    <location>
        <begin position="39"/>
        <end position="40"/>
    </location>
    <ligand>
        <name>substrate</name>
    </ligand>
</feature>
<dbReference type="NCBIfam" id="TIGR00067">
    <property type="entry name" value="glut_race"/>
    <property type="match status" value="1"/>
</dbReference>
<dbReference type="Pfam" id="PF01177">
    <property type="entry name" value="Asp_Glu_race"/>
    <property type="match status" value="1"/>
</dbReference>
<evidence type="ECO:0000256" key="5">
    <source>
        <dbReference type="ARBA" id="ARBA00023235"/>
    </source>
</evidence>
<accession>A0A6A8SE80</accession>
<dbReference type="SUPFAM" id="SSF53681">
    <property type="entry name" value="Aspartate/glutamate racemase"/>
    <property type="match status" value="2"/>
</dbReference>
<dbReference type="PROSITE" id="PS00923">
    <property type="entry name" value="ASP_GLU_RACEMASE_1"/>
    <property type="match status" value="1"/>
</dbReference>
<dbReference type="EMBL" id="WMQE01000013">
    <property type="protein sequence ID" value="MTK21194.1"/>
    <property type="molecule type" value="Genomic_DNA"/>
</dbReference>
<dbReference type="GO" id="GO:0008881">
    <property type="term" value="F:glutamate racemase activity"/>
    <property type="evidence" value="ECO:0007669"/>
    <property type="project" value="UniProtKB-UniRule"/>
</dbReference>
<comment type="pathway">
    <text evidence="8">Cell wall biogenesis; peptidoglycan biosynthesis.</text>
</comment>
<dbReference type="HAMAP" id="MF_00258">
    <property type="entry name" value="Glu_racemase"/>
    <property type="match status" value="1"/>
</dbReference>
<dbReference type="InterPro" id="IPR015942">
    <property type="entry name" value="Asp/Glu/hydantoin_racemase"/>
</dbReference>
<evidence type="ECO:0000256" key="6">
    <source>
        <dbReference type="ARBA" id="ARBA00023316"/>
    </source>
</evidence>
<feature type="binding site" evidence="8">
    <location>
        <begin position="183"/>
        <end position="184"/>
    </location>
    <ligand>
        <name>substrate</name>
    </ligand>
</feature>
<feature type="binding site" evidence="8">
    <location>
        <begin position="71"/>
        <end position="72"/>
    </location>
    <ligand>
        <name>substrate</name>
    </ligand>
</feature>
<dbReference type="PANTHER" id="PTHR21198:SF3">
    <property type="entry name" value="GLUTAMATE RACEMASE"/>
    <property type="match status" value="1"/>
</dbReference>
<dbReference type="Proteomes" id="UP000487649">
    <property type="component" value="Unassembled WGS sequence"/>
</dbReference>
<evidence type="ECO:0000256" key="3">
    <source>
        <dbReference type="ARBA" id="ARBA00022960"/>
    </source>
</evidence>
<comment type="similarity">
    <text evidence="8">Belongs to the aspartate/glutamate racemases family.</text>
</comment>
<evidence type="ECO:0000313" key="9">
    <source>
        <dbReference type="EMBL" id="MTK21194.1"/>
    </source>
</evidence>
<evidence type="ECO:0000256" key="8">
    <source>
        <dbReference type="HAMAP-Rule" id="MF_00258"/>
    </source>
</evidence>
<protein>
    <recommendedName>
        <fullName evidence="7 8">Glutamate racemase</fullName>
        <ecNumber evidence="2 8">5.1.1.3</ecNumber>
    </recommendedName>
</protein>
<dbReference type="AlphaFoldDB" id="A0A6A8SE80"/>
<dbReference type="PANTHER" id="PTHR21198">
    <property type="entry name" value="GLUTAMATE RACEMASE"/>
    <property type="match status" value="1"/>
</dbReference>
<sequence length="257" mass="28681">MKIGFFDSGIGGLTVLSEALKRLPHHDYLYYADTLHAPYGPKPKEEVRGYIFEAIEFLVRKGADIIVIACNTATSIAVNDLREKYQIPIIGMEPAVKPAIEWVQESGKRVLVTATPLTLKEEKLHHLIERLDQSHVTDLLPLPDLVRFAESFDFSPETVVPYLKKQLVDYQISDYGAIVLGCTHFPLFASSFKEVFEPGIELIDGSVGTVTHLANIIDTMKGETSKTPTVTFYQSGREITEANEIKGFNRILNQIAS</sequence>
<name>A0A6A8SE80_9FIRM</name>
<dbReference type="FunFam" id="3.40.50.1860:FF:000002">
    <property type="entry name" value="Glutamate racemase"/>
    <property type="match status" value="1"/>
</dbReference>
<reference evidence="9 10" key="1">
    <citation type="journal article" date="2019" name="Nat. Med.">
        <title>A library of human gut bacterial isolates paired with longitudinal multiomics data enables mechanistic microbiome research.</title>
        <authorList>
            <person name="Poyet M."/>
            <person name="Groussin M."/>
            <person name="Gibbons S.M."/>
            <person name="Avila-Pacheco J."/>
            <person name="Jiang X."/>
            <person name="Kearney S.M."/>
            <person name="Perrotta A.R."/>
            <person name="Berdy B."/>
            <person name="Zhao S."/>
            <person name="Lieberman T.D."/>
            <person name="Swanson P.K."/>
            <person name="Smith M."/>
            <person name="Roesemann S."/>
            <person name="Alexander J.E."/>
            <person name="Rich S.A."/>
            <person name="Livny J."/>
            <person name="Vlamakis H."/>
            <person name="Clish C."/>
            <person name="Bullock K."/>
            <person name="Deik A."/>
            <person name="Scott J."/>
            <person name="Pierce K.A."/>
            <person name="Xavier R.J."/>
            <person name="Alm E.J."/>
        </authorList>
    </citation>
    <scope>NUCLEOTIDE SEQUENCE [LARGE SCALE GENOMIC DNA]</scope>
    <source>
        <strain evidence="9 10">BIOML-A198</strain>
    </source>
</reference>
<keyword evidence="5 8" id="KW-0413">Isomerase</keyword>
<comment type="catalytic activity">
    <reaction evidence="1 8">
        <text>L-glutamate = D-glutamate</text>
        <dbReference type="Rhea" id="RHEA:12813"/>
        <dbReference type="ChEBI" id="CHEBI:29985"/>
        <dbReference type="ChEBI" id="CHEBI:29986"/>
        <dbReference type="EC" id="5.1.1.3"/>
    </reaction>
</comment>
<evidence type="ECO:0000256" key="1">
    <source>
        <dbReference type="ARBA" id="ARBA00001602"/>
    </source>
</evidence>
<dbReference type="Gene3D" id="3.40.50.1860">
    <property type="match status" value="2"/>
</dbReference>
<dbReference type="InterPro" id="IPR004391">
    <property type="entry name" value="Glu_race"/>
</dbReference>
<feature type="active site" description="Proton donor/acceptor" evidence="8">
    <location>
        <position position="70"/>
    </location>
</feature>
<dbReference type="InterPro" id="IPR018187">
    <property type="entry name" value="Asp/Glu_racemase_AS_1"/>
</dbReference>
<evidence type="ECO:0000256" key="2">
    <source>
        <dbReference type="ARBA" id="ARBA00013090"/>
    </source>
</evidence>
<dbReference type="GO" id="GO:0008360">
    <property type="term" value="P:regulation of cell shape"/>
    <property type="evidence" value="ECO:0007669"/>
    <property type="project" value="UniProtKB-KW"/>
</dbReference>
<evidence type="ECO:0000256" key="7">
    <source>
        <dbReference type="ARBA" id="ARBA00070053"/>
    </source>
</evidence>
<dbReference type="EC" id="5.1.1.3" evidence="2 8"/>